<reference evidence="2 3" key="2">
    <citation type="journal article" date="2017" name="Nature">
        <title>The Apostasia genome and the evolution of orchids.</title>
        <authorList>
            <person name="Zhang G.Q."/>
            <person name="Liu K.W."/>
            <person name="Li Z."/>
            <person name="Lohaus R."/>
            <person name="Hsiao Y.Y."/>
            <person name="Niu S.C."/>
            <person name="Wang J.Y."/>
            <person name="Lin Y.C."/>
            <person name="Xu Q."/>
            <person name="Chen L.J."/>
            <person name="Yoshida K."/>
            <person name="Fujiwara S."/>
            <person name="Wang Z.W."/>
            <person name="Zhang Y.Q."/>
            <person name="Mitsuda N."/>
            <person name="Wang M."/>
            <person name="Liu G.H."/>
            <person name="Pecoraro L."/>
            <person name="Huang H.X."/>
            <person name="Xiao X.J."/>
            <person name="Lin M."/>
            <person name="Wu X.Y."/>
            <person name="Wu W.L."/>
            <person name="Chen Y.Y."/>
            <person name="Chang S.B."/>
            <person name="Sakamoto S."/>
            <person name="Ohme-Takagi M."/>
            <person name="Yagi M."/>
            <person name="Zeng S.J."/>
            <person name="Shen C.Y."/>
            <person name="Yeh C.M."/>
            <person name="Luo Y.B."/>
            <person name="Tsai W.C."/>
            <person name="Van de Peer Y."/>
            <person name="Liu Z.J."/>
        </authorList>
    </citation>
    <scope>NUCLEOTIDE SEQUENCE [LARGE SCALE GENOMIC DNA]</scope>
    <source>
        <tissue evidence="2">The whole plant</tissue>
    </source>
</reference>
<feature type="region of interest" description="Disordered" evidence="1">
    <location>
        <begin position="460"/>
        <end position="483"/>
    </location>
</feature>
<feature type="compositionally biased region" description="Polar residues" evidence="1">
    <location>
        <begin position="518"/>
        <end position="528"/>
    </location>
</feature>
<keyword evidence="3" id="KW-1185">Reference proteome</keyword>
<reference evidence="2 3" key="1">
    <citation type="journal article" date="2016" name="Sci. Rep.">
        <title>The Dendrobium catenatum Lindl. genome sequence provides insights into polysaccharide synthase, floral development and adaptive evolution.</title>
        <authorList>
            <person name="Zhang G.Q."/>
            <person name="Xu Q."/>
            <person name="Bian C."/>
            <person name="Tsai W.C."/>
            <person name="Yeh C.M."/>
            <person name="Liu K.W."/>
            <person name="Yoshida K."/>
            <person name="Zhang L.S."/>
            <person name="Chang S.B."/>
            <person name="Chen F."/>
            <person name="Shi Y."/>
            <person name="Su Y.Y."/>
            <person name="Zhang Y.Q."/>
            <person name="Chen L.J."/>
            <person name="Yin Y."/>
            <person name="Lin M."/>
            <person name="Huang H."/>
            <person name="Deng H."/>
            <person name="Wang Z.W."/>
            <person name="Zhu S.L."/>
            <person name="Zhao X."/>
            <person name="Deng C."/>
            <person name="Niu S.C."/>
            <person name="Huang J."/>
            <person name="Wang M."/>
            <person name="Liu G.H."/>
            <person name="Yang H.J."/>
            <person name="Xiao X.J."/>
            <person name="Hsiao Y.Y."/>
            <person name="Wu W.L."/>
            <person name="Chen Y.Y."/>
            <person name="Mitsuda N."/>
            <person name="Ohme-Takagi M."/>
            <person name="Luo Y.B."/>
            <person name="Van de Peer Y."/>
            <person name="Liu Z.J."/>
        </authorList>
    </citation>
    <scope>NUCLEOTIDE SEQUENCE [LARGE SCALE GENOMIC DNA]</scope>
    <source>
        <tissue evidence="2">The whole plant</tissue>
    </source>
</reference>
<sequence length="1306" mass="140308">MQFQQFLPKNTISVPTVQGTTKKPTTEAVDEQDPKRASLFFKTLHGTCCCSSNSKDTKLQSFGENKASQNIIQDEVLSGKLIFSFDGELSSTVNDQGSTIIFGMGFNTLELSMDEHKIVNFDDSKEVPPVVELIMGSALTLPVNSDEHKQSKPVVESPRLRRSCIFLLPLPSSRGVTFHPLAAAQGNERAARIVHSPSCPVDYSTKKTPKEKHLHRTRILWNIIYTCVAQSGQTKEEYVKQRNKKYVRQPVTSVLVDGYHWVPRLPSSKMEGIVLIEFERGHRPAGRPLVPPPRPLKLTSVIVKPKEAEIRRPVDVKGKRPKSPEKRFFPKRTKLEILPPPPRTSKFILQLQRVPACTPLAPIDLMDAHVSTPVVTVDSASTTSLVHVPVITSAAVPVDVPQDLCVIPRLPNQVFKDLTLPDVGAITLQAPNSPLKVCVPHPAKDPTLLITNPGTIEEERNDQDQKMTDKPASKPQPDPNPKLTKIISKLYSEELFDMAEYKGDRPGRSGIVPGRSVDGTSQRASSWKINYHPEKSSQADQFSAKDREHRPEDRPADYDTQGQVWEVDLDASQEDVEPLPSPVAKENTIKHGKENRDDFVERKCVDERCIRVADSGVKTLSSILLSNFYFALSRAKGSFNEIEFLDSDSLSRNDDLMPMVSVDTALVCLPEDIEQVQLRGDISRRSSSLPILEECEQLKVLCLYLESVNSGRSNSLPALEECEQLKVLCLYLESVNSGRDLWVWRVGSGGSKKAGDGSPSRIGAARGKGKARDPVRSGSDGAVEGRWEIKTRGADLRGALQSASNGSLGSGKAKVGNSPQKAIGAELQCSDMRVSVNPAFSPAKSAMEMDMGEPVLEEQAEEEMFDVDAAMPRHPRSLAISPDVAAWGNEVLNSVAGGSVSPASAMDVAREDASGEPEIGAESPDVNMGTSCPLHAYENAGSGKSSVSCEVPQAANSPSSGPFCPRRMDNPWRRPEHIPVNRPGDINALAEDGATIDLNLDRRLSGYGGGDRRSPPRSGGGGDGGTTGGERRQSGIGSGGSKKAGDGSPCRSGAARGKGKARDPVRSGSEGAVEGRWEIKTRGADLRGTLQSASSGSIRSGKAKVGSSPQKAPGADLHCSDMRVSVNPAFSPAKTSMEMDLGEPVSDVQDEEEMFDVDAAMPRHPRSLAVCPDVEAWSNEVLNSTAGGSGSPASAMDVARESASGEPEIGAGTPDVNMGTNCPPHVCDNAGSGKSSVCCEVPQAANSPPLGPFCPRRAGAVGQLHDRPEDGMEFCLGRSDGVLPRKQKKALGGVSGGGDASPSVCL</sequence>
<dbReference type="Proteomes" id="UP000233837">
    <property type="component" value="Unassembled WGS sequence"/>
</dbReference>
<organism evidence="2 3">
    <name type="scientific">Dendrobium catenatum</name>
    <dbReference type="NCBI Taxonomy" id="906689"/>
    <lineage>
        <taxon>Eukaryota</taxon>
        <taxon>Viridiplantae</taxon>
        <taxon>Streptophyta</taxon>
        <taxon>Embryophyta</taxon>
        <taxon>Tracheophyta</taxon>
        <taxon>Spermatophyta</taxon>
        <taxon>Magnoliopsida</taxon>
        <taxon>Liliopsida</taxon>
        <taxon>Asparagales</taxon>
        <taxon>Orchidaceae</taxon>
        <taxon>Epidendroideae</taxon>
        <taxon>Malaxideae</taxon>
        <taxon>Dendrobiinae</taxon>
        <taxon>Dendrobium</taxon>
    </lineage>
</organism>
<evidence type="ECO:0000313" key="3">
    <source>
        <dbReference type="Proteomes" id="UP000233837"/>
    </source>
</evidence>
<gene>
    <name evidence="2" type="ORF">MA16_Dca022367</name>
</gene>
<feature type="region of interest" description="Disordered" evidence="1">
    <location>
        <begin position="940"/>
        <end position="968"/>
    </location>
</feature>
<name>A0A2I0VVF8_9ASPA</name>
<feature type="compositionally biased region" description="Basic and acidic residues" evidence="1">
    <location>
        <begin position="1073"/>
        <end position="1085"/>
    </location>
</feature>
<protein>
    <submittedName>
        <fullName evidence="2">Uncharacterized protein</fullName>
    </submittedName>
</protein>
<feature type="compositionally biased region" description="Gly residues" evidence="1">
    <location>
        <begin position="1018"/>
        <end position="1028"/>
    </location>
</feature>
<feature type="compositionally biased region" description="Polar residues" evidence="1">
    <location>
        <begin position="942"/>
        <end position="960"/>
    </location>
</feature>
<evidence type="ECO:0000256" key="1">
    <source>
        <dbReference type="SAM" id="MobiDB-lite"/>
    </source>
</evidence>
<feature type="region of interest" description="Disordered" evidence="1">
    <location>
        <begin position="1287"/>
        <end position="1306"/>
    </location>
</feature>
<feature type="compositionally biased region" description="Basic and acidic residues" evidence="1">
    <location>
        <begin position="462"/>
        <end position="472"/>
    </location>
</feature>
<accession>A0A2I0VVF8</accession>
<evidence type="ECO:0000313" key="2">
    <source>
        <dbReference type="EMBL" id="PKU67393.1"/>
    </source>
</evidence>
<dbReference type="EMBL" id="KZ503201">
    <property type="protein sequence ID" value="PKU67393.1"/>
    <property type="molecule type" value="Genomic_DNA"/>
</dbReference>
<feature type="region of interest" description="Disordered" evidence="1">
    <location>
        <begin position="502"/>
        <end position="558"/>
    </location>
</feature>
<feature type="compositionally biased region" description="Basic and acidic residues" evidence="1">
    <location>
        <begin position="531"/>
        <end position="557"/>
    </location>
</feature>
<feature type="region of interest" description="Disordered" evidence="1">
    <location>
        <begin position="749"/>
        <end position="784"/>
    </location>
</feature>
<proteinExistence type="predicted"/>
<feature type="region of interest" description="Disordered" evidence="1">
    <location>
        <begin position="1001"/>
        <end position="1118"/>
    </location>
</feature>
<feature type="compositionally biased region" description="Polar residues" evidence="1">
    <location>
        <begin position="1089"/>
        <end position="1098"/>
    </location>
</feature>
<feature type="compositionally biased region" description="Basic and acidic residues" evidence="1">
    <location>
        <begin position="1001"/>
        <end position="1014"/>
    </location>
</feature>